<dbReference type="InterPro" id="IPR036188">
    <property type="entry name" value="FAD/NAD-bd_sf"/>
</dbReference>
<gene>
    <name evidence="2" type="ORF">F5878DRAFT_663581</name>
</gene>
<dbReference type="SUPFAM" id="SSF51905">
    <property type="entry name" value="FAD/NAD(P)-binding domain"/>
    <property type="match status" value="1"/>
</dbReference>
<evidence type="ECO:0000256" key="1">
    <source>
        <dbReference type="SAM" id="Phobius"/>
    </source>
</evidence>
<keyword evidence="1" id="KW-1133">Transmembrane helix</keyword>
<reference evidence="2" key="1">
    <citation type="submission" date="2022-08" db="EMBL/GenBank/DDBJ databases">
        <authorList>
            <consortium name="DOE Joint Genome Institute"/>
            <person name="Min B."/>
            <person name="Riley R."/>
            <person name="Sierra-Patev S."/>
            <person name="Naranjo-Ortiz M."/>
            <person name="Looney B."/>
            <person name="Konkel Z."/>
            <person name="Slot J.C."/>
            <person name="Sakamoto Y."/>
            <person name="Steenwyk J.L."/>
            <person name="Rokas A."/>
            <person name="Carro J."/>
            <person name="Camarero S."/>
            <person name="Ferreira P."/>
            <person name="Molpeceres G."/>
            <person name="Ruiz-Duenas F.J."/>
            <person name="Serrano A."/>
            <person name="Henrissat B."/>
            <person name="Drula E."/>
            <person name="Hughes K.W."/>
            <person name="Mata J.L."/>
            <person name="Ishikawa N.K."/>
            <person name="Vargas-Isla R."/>
            <person name="Ushijima S."/>
            <person name="Smith C.A."/>
            <person name="Ahrendt S."/>
            <person name="Andreopoulos W."/>
            <person name="He G."/>
            <person name="Labutti K."/>
            <person name="Lipzen A."/>
            <person name="Ng V."/>
            <person name="Sandor L."/>
            <person name="Barry K."/>
            <person name="Martinez A.T."/>
            <person name="Xiao Y."/>
            <person name="Gibbons J.G."/>
            <person name="Terashima K."/>
            <person name="Hibbett D.S."/>
            <person name="Grigoriev I.V."/>
        </authorList>
    </citation>
    <scope>NUCLEOTIDE SEQUENCE</scope>
    <source>
        <strain evidence="2">TFB9207</strain>
    </source>
</reference>
<evidence type="ECO:0000313" key="3">
    <source>
        <dbReference type="Proteomes" id="UP001163846"/>
    </source>
</evidence>
<accession>A0AA38P3S8</accession>
<dbReference type="Proteomes" id="UP001163846">
    <property type="component" value="Unassembled WGS sequence"/>
</dbReference>
<dbReference type="EMBL" id="MU806381">
    <property type="protein sequence ID" value="KAJ3835749.1"/>
    <property type="molecule type" value="Genomic_DNA"/>
</dbReference>
<comment type="caution">
    <text evidence="2">The sequence shown here is derived from an EMBL/GenBank/DDBJ whole genome shotgun (WGS) entry which is preliminary data.</text>
</comment>
<keyword evidence="1" id="KW-0472">Membrane</keyword>
<name>A0AA38P3S8_9AGAR</name>
<evidence type="ECO:0000313" key="2">
    <source>
        <dbReference type="EMBL" id="KAJ3835749.1"/>
    </source>
</evidence>
<organism evidence="2 3">
    <name type="scientific">Lentinula raphanica</name>
    <dbReference type="NCBI Taxonomy" id="153919"/>
    <lineage>
        <taxon>Eukaryota</taxon>
        <taxon>Fungi</taxon>
        <taxon>Dikarya</taxon>
        <taxon>Basidiomycota</taxon>
        <taxon>Agaricomycotina</taxon>
        <taxon>Agaricomycetes</taxon>
        <taxon>Agaricomycetidae</taxon>
        <taxon>Agaricales</taxon>
        <taxon>Marasmiineae</taxon>
        <taxon>Omphalotaceae</taxon>
        <taxon>Lentinula</taxon>
    </lineage>
</organism>
<proteinExistence type="predicted"/>
<evidence type="ECO:0008006" key="4">
    <source>
        <dbReference type="Google" id="ProtNLM"/>
    </source>
</evidence>
<sequence length="583" mass="65527">MASVLAKVPILEVLASIGFVYGVLLLTWKLARWYLWKYYSGIPEINNLRRTRTKEQKLEGTAVICGGSIAGLLTARVCSDFFGRVIIVEPEEWLGDEDGMRRFGWKQEHKRTRVMQYRAVHGYLVLFYRGLRELFPDFEEQCRFSGIDVLPADRGMNMAGTPIPPPLRKYGGELPKTLRCSRASLETLLRRLVLGRSSYPNIQQMVGTVIGVLPDSNDLSRISHVQVRKPDMGVEELNASLVVDCSGTARAGVKWLSQAGYGTTAHPKDFNEKRMSGLSLQDARLSFNQKLQYSVLECTVSPEILNKLPIPALETGYADDGVEHGRRLFGIGQTDGSRVVLIAGQSSDDTVKFESIAAMRELVQDLKTYRDPIPKWIVKALDILEESEPETYFSHMFVPPTTYIKYHEVANLPSNFVAIGDSAMSSKLTTFDFVLNIWLIMSLSRRFTILFNGSVDPIYGQGCTKALLGAAVLHNALSSVSLHMELPKNLSKKFFEANFQKTDNFWQLTRILDYEIPCTIPIPGEDLQSGGSIRWYLRRLLILATKDEQAAEVAWEGSMALGTSVDLFHPWMVLKIIFNSFTT</sequence>
<dbReference type="AlphaFoldDB" id="A0AA38P3S8"/>
<feature type="transmembrane region" description="Helical" evidence="1">
    <location>
        <begin position="6"/>
        <end position="28"/>
    </location>
</feature>
<keyword evidence="1" id="KW-0812">Transmembrane</keyword>
<keyword evidence="3" id="KW-1185">Reference proteome</keyword>
<protein>
    <recommendedName>
        <fullName evidence="4">FAD/NAD(P)-binding domain-containing protein</fullName>
    </recommendedName>
</protein>